<sequence>MRVRGTLGELTNGKTLREVGGGDDSCWGPKAPPLLLSCRRHVGFCWSDDAMMRQTTGDRASPTSDEE</sequence>
<evidence type="ECO:0000256" key="1">
    <source>
        <dbReference type="SAM" id="MobiDB-lite"/>
    </source>
</evidence>
<name>A0A9Q0XDK2_9SAUR</name>
<evidence type="ECO:0000313" key="2">
    <source>
        <dbReference type="EMBL" id="KAJ7310227.1"/>
    </source>
</evidence>
<comment type="caution">
    <text evidence="2">The sequence shown here is derived from an EMBL/GenBank/DDBJ whole genome shotgun (WGS) entry which is preliminary data.</text>
</comment>
<accession>A0A9Q0XDK2</accession>
<protein>
    <submittedName>
        <fullName evidence="2">Uncharacterized protein</fullName>
    </submittedName>
</protein>
<feature type="region of interest" description="Disordered" evidence="1">
    <location>
        <begin position="1"/>
        <end position="21"/>
    </location>
</feature>
<dbReference type="EMBL" id="JAPFRF010000015">
    <property type="protein sequence ID" value="KAJ7310227.1"/>
    <property type="molecule type" value="Genomic_DNA"/>
</dbReference>
<reference evidence="2" key="1">
    <citation type="journal article" date="2023" name="DNA Res.">
        <title>Chromosome-level genome assembly of Phrynocephalus forsythii using third-generation DNA sequencing and Hi-C analysis.</title>
        <authorList>
            <person name="Qi Y."/>
            <person name="Zhao W."/>
            <person name="Zhao Y."/>
            <person name="Niu C."/>
            <person name="Cao S."/>
            <person name="Zhang Y."/>
        </authorList>
    </citation>
    <scope>NUCLEOTIDE SEQUENCE</scope>
    <source>
        <tissue evidence="2">Muscle</tissue>
    </source>
</reference>
<proteinExistence type="predicted"/>
<gene>
    <name evidence="2" type="ORF">JRQ81_007123</name>
</gene>
<evidence type="ECO:0000313" key="3">
    <source>
        <dbReference type="Proteomes" id="UP001142489"/>
    </source>
</evidence>
<organism evidence="2 3">
    <name type="scientific">Phrynocephalus forsythii</name>
    <dbReference type="NCBI Taxonomy" id="171643"/>
    <lineage>
        <taxon>Eukaryota</taxon>
        <taxon>Metazoa</taxon>
        <taxon>Chordata</taxon>
        <taxon>Craniata</taxon>
        <taxon>Vertebrata</taxon>
        <taxon>Euteleostomi</taxon>
        <taxon>Lepidosauria</taxon>
        <taxon>Squamata</taxon>
        <taxon>Bifurcata</taxon>
        <taxon>Unidentata</taxon>
        <taxon>Episquamata</taxon>
        <taxon>Toxicofera</taxon>
        <taxon>Iguania</taxon>
        <taxon>Acrodonta</taxon>
        <taxon>Agamidae</taxon>
        <taxon>Agaminae</taxon>
        <taxon>Phrynocephalus</taxon>
    </lineage>
</organism>
<dbReference type="AlphaFoldDB" id="A0A9Q0XDK2"/>
<keyword evidence="3" id="KW-1185">Reference proteome</keyword>
<dbReference type="Proteomes" id="UP001142489">
    <property type="component" value="Unassembled WGS sequence"/>
</dbReference>